<organism evidence="5 6">
    <name type="scientific">Tortispora caseinolytica NRRL Y-17796</name>
    <dbReference type="NCBI Taxonomy" id="767744"/>
    <lineage>
        <taxon>Eukaryota</taxon>
        <taxon>Fungi</taxon>
        <taxon>Dikarya</taxon>
        <taxon>Ascomycota</taxon>
        <taxon>Saccharomycotina</taxon>
        <taxon>Trigonopsidomycetes</taxon>
        <taxon>Trigonopsidales</taxon>
        <taxon>Trigonopsidaceae</taxon>
        <taxon>Tortispora</taxon>
    </lineage>
</organism>
<keyword evidence="2" id="KW-0009">Actin-binding</keyword>
<dbReference type="InterPro" id="IPR001589">
    <property type="entry name" value="Actinin_actin-bd_CS"/>
</dbReference>
<name>A0A1E4T9H1_9ASCO</name>
<dbReference type="SMART" id="SM00033">
    <property type="entry name" value="CH"/>
    <property type="match status" value="2"/>
</dbReference>
<dbReference type="PANTHER" id="PTHR11915">
    <property type="entry name" value="SPECTRIN/FILAMIN RELATED CYTOSKELETAL PROTEIN"/>
    <property type="match status" value="1"/>
</dbReference>
<dbReference type="InterPro" id="IPR011992">
    <property type="entry name" value="EF-hand-dom_pair"/>
</dbReference>
<feature type="domain" description="Calponin-homology (CH)" evidence="3">
    <location>
        <begin position="7"/>
        <end position="112"/>
    </location>
</feature>
<dbReference type="SUPFAM" id="SSF47473">
    <property type="entry name" value="EF-hand"/>
    <property type="match status" value="1"/>
</dbReference>
<dbReference type="PROSITE" id="PS50222">
    <property type="entry name" value="EF_HAND_2"/>
    <property type="match status" value="1"/>
</dbReference>
<dbReference type="Gene3D" id="1.20.58.60">
    <property type="match status" value="1"/>
</dbReference>
<dbReference type="GO" id="GO:0007010">
    <property type="term" value="P:cytoskeleton organization"/>
    <property type="evidence" value="ECO:0007669"/>
    <property type="project" value="UniProtKB-ARBA"/>
</dbReference>
<dbReference type="GO" id="GO:0003779">
    <property type="term" value="F:actin binding"/>
    <property type="evidence" value="ECO:0007669"/>
    <property type="project" value="UniProtKB-KW"/>
</dbReference>
<feature type="domain" description="Calponin-homology (CH)" evidence="3">
    <location>
        <begin position="121"/>
        <end position="226"/>
    </location>
</feature>
<accession>A0A1E4T9H1</accession>
<evidence type="ECO:0000259" key="3">
    <source>
        <dbReference type="PROSITE" id="PS50021"/>
    </source>
</evidence>
<evidence type="ECO:0000256" key="1">
    <source>
        <dbReference type="ARBA" id="ARBA00022737"/>
    </source>
</evidence>
<dbReference type="GO" id="GO:0005509">
    <property type="term" value="F:calcium ion binding"/>
    <property type="evidence" value="ECO:0007669"/>
    <property type="project" value="InterPro"/>
</dbReference>
<dbReference type="PROSITE" id="PS00019">
    <property type="entry name" value="ACTININ_1"/>
    <property type="match status" value="1"/>
</dbReference>
<dbReference type="FunFam" id="1.10.418.10:FF:000077">
    <property type="entry name" value="Related to alpha-actinin"/>
    <property type="match status" value="1"/>
</dbReference>
<dbReference type="InterPro" id="IPR002048">
    <property type="entry name" value="EF_hand_dom"/>
</dbReference>
<dbReference type="SUPFAM" id="SSF46966">
    <property type="entry name" value="Spectrin repeat"/>
    <property type="match status" value="1"/>
</dbReference>
<dbReference type="EMBL" id="KV453844">
    <property type="protein sequence ID" value="ODV88402.1"/>
    <property type="molecule type" value="Genomic_DNA"/>
</dbReference>
<dbReference type="InterPro" id="IPR001715">
    <property type="entry name" value="CH_dom"/>
</dbReference>
<keyword evidence="6" id="KW-1185">Reference proteome</keyword>
<dbReference type="Gene3D" id="1.10.238.10">
    <property type="entry name" value="EF-hand"/>
    <property type="match status" value="2"/>
</dbReference>
<gene>
    <name evidence="5" type="ORF">CANCADRAFT_146037</name>
</gene>
<reference evidence="6" key="1">
    <citation type="submission" date="2016-02" db="EMBL/GenBank/DDBJ databases">
        <title>Comparative genomics of biotechnologically important yeasts.</title>
        <authorList>
            <consortium name="DOE Joint Genome Institute"/>
            <person name="Riley R."/>
            <person name="Haridas S."/>
            <person name="Wolfe K.H."/>
            <person name="Lopes M.R."/>
            <person name="Hittinger C.T."/>
            <person name="Goker M."/>
            <person name="Salamov A."/>
            <person name="Wisecaver J."/>
            <person name="Long T.M."/>
            <person name="Aerts A.L."/>
            <person name="Barry K."/>
            <person name="Choi C."/>
            <person name="Clum A."/>
            <person name="Coughlan A.Y."/>
            <person name="Deshpande S."/>
            <person name="Douglass A.P."/>
            <person name="Hanson S.J."/>
            <person name="Klenk H.-P."/>
            <person name="Labutti K."/>
            <person name="Lapidus A."/>
            <person name="Lindquist E."/>
            <person name="Lipzen A."/>
            <person name="Meier-Kolthoff J.P."/>
            <person name="Ohm R.A."/>
            <person name="Otillar R.P."/>
            <person name="Pangilinan J."/>
            <person name="Peng Y."/>
            <person name="Rokas A."/>
            <person name="Rosa C.A."/>
            <person name="Scheuner C."/>
            <person name="Sibirny A.A."/>
            <person name="Slot J.C."/>
            <person name="Stielow J.B."/>
            <person name="Sun H."/>
            <person name="Kurtzman C.P."/>
            <person name="Blackwell M."/>
            <person name="Jeffries T.W."/>
            <person name="Grigoriev I.V."/>
        </authorList>
    </citation>
    <scope>NUCLEOTIDE SEQUENCE [LARGE SCALE GENOMIC DNA]</scope>
    <source>
        <strain evidence="6">NRRL Y-17796</strain>
    </source>
</reference>
<dbReference type="Proteomes" id="UP000095023">
    <property type="component" value="Unassembled WGS sequence"/>
</dbReference>
<evidence type="ECO:0000256" key="2">
    <source>
        <dbReference type="ARBA" id="ARBA00023203"/>
    </source>
</evidence>
<proteinExistence type="predicted"/>
<evidence type="ECO:0000313" key="6">
    <source>
        <dbReference type="Proteomes" id="UP000095023"/>
    </source>
</evidence>
<dbReference type="Pfam" id="PF00307">
    <property type="entry name" value="CH"/>
    <property type="match status" value="2"/>
</dbReference>
<dbReference type="SUPFAM" id="SSF47576">
    <property type="entry name" value="Calponin-homology domain, CH-domain"/>
    <property type="match status" value="1"/>
</dbReference>
<protein>
    <submittedName>
        <fullName evidence="5">Uncharacterized protein</fullName>
    </submittedName>
</protein>
<evidence type="ECO:0000259" key="4">
    <source>
        <dbReference type="PROSITE" id="PS50222"/>
    </source>
</evidence>
<dbReference type="PROSITE" id="PS50021">
    <property type="entry name" value="CH"/>
    <property type="match status" value="2"/>
</dbReference>
<dbReference type="AlphaFoldDB" id="A0A1E4T9H1"/>
<dbReference type="OrthoDB" id="10017054at2759"/>
<evidence type="ECO:0000313" key="5">
    <source>
        <dbReference type="EMBL" id="ODV88402.1"/>
    </source>
</evidence>
<feature type="domain" description="EF-hand" evidence="4">
    <location>
        <begin position="478"/>
        <end position="513"/>
    </location>
</feature>
<dbReference type="PROSITE" id="PS00020">
    <property type="entry name" value="ACTININ_2"/>
    <property type="match status" value="1"/>
</dbReference>
<sequence length="606" mass="68620">MGSDWIAIQEKAFVRWVNSKLEPRYEPIDDLTKGLRDGVKLIQLLESIDEVSLGKYATKPKFRVQMIENVNIALKYIRRRGVHLANIGAEDVVDGNKKLILGMIWTLVLNFSIAEISEEGVSAKDGLLLWCQRVTAEYDGVDVHDFATSFADGLAFCALIDAYRPDLLDYSTIDRNDHRGNIARAYKVMQESMGVAPLLDVGDVCDTSADERSMIAYLASWFHVFSWTEKLDKTADLIEKFVSRMARVRRHMDSYKVRAQRLHDLVKAQQKALAAPSRLPDEYGQIRALLNELDTFKRGDKTTWMLEKFELLNIYMKMENEYGTYHLKRLKCPEHLRSDALERQWARLESEEGAYGRMLMGKLAAAKSEIAAKYVALSNEVQHLYTTITAEICSLEDDADHQLEVISQASDKLRVAPKKIEEIKELETLIKSAHVDVYSSKTSTDLEAEYALVRQNVSQKLSILGAQLEDRHMHATAEQVEQYESAFVYFDHDQKNYLTATEFQAAVSSLGVGVFDNLDYVVNTVSDNTGKVTKSEFVEFMALAADEEDPIAQVLAAFTAVSLGKDVITDEDLNRANIDEKCIHDIRTLMPHRAGGYDYSAYLTNQ</sequence>
<dbReference type="InterPro" id="IPR036872">
    <property type="entry name" value="CH_dom_sf"/>
</dbReference>
<dbReference type="Gene3D" id="1.10.418.10">
    <property type="entry name" value="Calponin-like domain"/>
    <property type="match status" value="2"/>
</dbReference>
<keyword evidence="1" id="KW-0677">Repeat</keyword>